<gene>
    <name evidence="3" type="ORF">CC80DRAFT_484454</name>
</gene>
<feature type="region of interest" description="Disordered" evidence="1">
    <location>
        <begin position="1471"/>
        <end position="1507"/>
    </location>
</feature>
<sequence length="1507" mass="170127">MDGRESSTPSSVDFYDTEEQDQADPPPPAKRKAEDEDLVSAEEKQKKRKLDSPSPLACSLKPCAGLPPAVWQHVFLSCSLHDLGRLLQVNRSFHSYLTDVSSVSPSDPASGSLRLLQSESLWASARNALPIKPPKPLPGFSELQMWQLVWSKRCQFCRKESTFVPGEKIWQKGPGANGVRTIWPFGIRSCGPCLLKQCQTDASLLFSSASALRHALPFAFVTNDYNYIPAYTLQAATTPATVDIVKYYHEKHVEDIRKELNEALGLGSAAAEEWSKGLEARGSERMRTAENWERWEVKYEWWSDHHEPNRAASIPPVALSPAPVSRKETSQSPVRQGASPVIYAPVPAGKSPLAPSFARDVSLLQRLNRTPPPSTNLTPAATPSQYLMSRPPTVPHQHTPQPAPSSSVQPGRSERNLHDVNEAKANRKADIERRCQHMQPPIPPNVLRHMDSFKAALQISQPMTDYAWSVLQPRLLAQLLGAQQAEADYVSRVAPNSKIPERRTLDFNSKEAKEAMDREWDEAQRPVRDKLAAIADTFINQDWDHGRAVTYENSPKFAVDLLMYVRRMFLGETRQADADEADRPKLILENMKWVYDNKVKPLTEQFRKEIFLCYGQGCEGNTKYYGFEGVIQHFGAKHTNAFSVGNIVVAWREAEWPEETPFHPDPISVKNTYHAPPSASGHAYGTYYGGYSRAATSTPHMQAHLPQASPGPYHYAGHYNGPFAPPQLHATATPGYEYGQSYGTQLEAYQFQSMAAPSYSHQPGNGYVASPAMSNPAMVTLPPGQNHVPGTHDTLPKVDESDHRTSLYDKQVSTVISLVQDIWKQTSGVEGLPNNLRIYVLLHRVISKFHVEFNYEPNLNHFIDAFSNHKIPRALKGASGIYCKACQDQHPGNQSGQEERRAFTPLALFSHFKSQHSGAQTSSYANSHARLSRDWKEDMIELPSDRSISGLIHAPGMDDDKLLMVATVFPTLFPTPLPKIGVVDGKRTVSPVQSVLNDNPHEVSKGETSGAVVHKSGPTLASPYTGSPRPTKPVKDEYDPQRPALPGSTDQSAPHANKRHSYRGSPPPAERRGRYYTEPQYYLPREHAGREHHQPGDSLEFASSPRRMREPRPYYEEYHERRPIYRDEESFYRSADDEMAAQPREGAYFQEHRPSSRHVRYMEEPNQPLGSRYTKEAVQQERKPPMEKSEADRFLEEFIPSRPPTNEQTELGNLPQAGSDFDNGSRYTPSPANQAPSIGTTDPRRMNGLHQPAASSNGSRYEAHGLDRLQNYTPDSGRGLRRPGPQRRRDRHHDHVPSRYYRYMSVARDEPYSRGASISRAQSKRYEEQRRRIDQQETPQPNVDQDPTYSRDHSVERGPTEDAPPGRVAPREYVSVQDRYQPRSPPRYRYADYPEDPRAHAPVYYNEHGHRIHEYEIIRVPRDPYPPRGAYVPHTSPRYLGHESEVRYVSYEPPPSRYAGGHPEYVYFEERERPPSMRTPAGYDDETYEPPPPEIKVEPVAPVPDVP</sequence>
<feature type="region of interest" description="Disordered" evidence="1">
    <location>
        <begin position="1164"/>
        <end position="1395"/>
    </location>
</feature>
<dbReference type="CDD" id="cd09917">
    <property type="entry name" value="F-box_SF"/>
    <property type="match status" value="1"/>
</dbReference>
<feature type="region of interest" description="Disordered" evidence="1">
    <location>
        <begin position="1"/>
        <end position="54"/>
    </location>
</feature>
<feature type="compositionally biased region" description="Basic residues" evidence="1">
    <location>
        <begin position="1279"/>
        <end position="1294"/>
    </location>
</feature>
<feature type="compositionally biased region" description="Polar residues" evidence="1">
    <location>
        <begin position="1"/>
        <end position="11"/>
    </location>
</feature>
<feature type="domain" description="DUF7892" evidence="2">
    <location>
        <begin position="806"/>
        <end position="967"/>
    </location>
</feature>
<feature type="compositionally biased region" description="Basic and acidic residues" evidence="1">
    <location>
        <begin position="1173"/>
        <end position="1196"/>
    </location>
</feature>
<name>A0A6A5T930_9PLEO</name>
<feature type="compositionally biased region" description="Basic and acidic residues" evidence="1">
    <location>
        <begin position="1084"/>
        <end position="1095"/>
    </location>
</feature>
<protein>
    <recommendedName>
        <fullName evidence="2">DUF7892 domain-containing protein</fullName>
    </recommendedName>
</protein>
<dbReference type="Proteomes" id="UP000800035">
    <property type="component" value="Unassembled WGS sequence"/>
</dbReference>
<evidence type="ECO:0000313" key="4">
    <source>
        <dbReference type="Proteomes" id="UP000800035"/>
    </source>
</evidence>
<dbReference type="EMBL" id="ML977037">
    <property type="protein sequence ID" value="KAF1949485.1"/>
    <property type="molecule type" value="Genomic_DNA"/>
</dbReference>
<feature type="compositionally biased region" description="Basic and acidic residues" evidence="1">
    <location>
        <begin position="1324"/>
        <end position="1335"/>
    </location>
</feature>
<feature type="compositionally biased region" description="Polar residues" evidence="1">
    <location>
        <begin position="1225"/>
        <end position="1240"/>
    </location>
</feature>
<keyword evidence="4" id="KW-1185">Reference proteome</keyword>
<feature type="region of interest" description="Disordered" evidence="1">
    <location>
        <begin position="993"/>
        <end position="1115"/>
    </location>
</feature>
<evidence type="ECO:0000256" key="1">
    <source>
        <dbReference type="SAM" id="MobiDB-lite"/>
    </source>
</evidence>
<dbReference type="Pfam" id="PF25422">
    <property type="entry name" value="DUF7892"/>
    <property type="match status" value="1"/>
</dbReference>
<accession>A0A6A5T930</accession>
<dbReference type="OrthoDB" id="2322499at2759"/>
<feature type="region of interest" description="Disordered" evidence="1">
    <location>
        <begin position="310"/>
        <end position="338"/>
    </location>
</feature>
<proteinExistence type="predicted"/>
<organism evidence="3 4">
    <name type="scientific">Byssothecium circinans</name>
    <dbReference type="NCBI Taxonomy" id="147558"/>
    <lineage>
        <taxon>Eukaryota</taxon>
        <taxon>Fungi</taxon>
        <taxon>Dikarya</taxon>
        <taxon>Ascomycota</taxon>
        <taxon>Pezizomycotina</taxon>
        <taxon>Dothideomycetes</taxon>
        <taxon>Pleosporomycetidae</taxon>
        <taxon>Pleosporales</taxon>
        <taxon>Massarineae</taxon>
        <taxon>Massarinaceae</taxon>
        <taxon>Byssothecium</taxon>
    </lineage>
</organism>
<reference evidence="3" key="1">
    <citation type="journal article" date="2020" name="Stud. Mycol.">
        <title>101 Dothideomycetes genomes: a test case for predicting lifestyles and emergence of pathogens.</title>
        <authorList>
            <person name="Haridas S."/>
            <person name="Albert R."/>
            <person name="Binder M."/>
            <person name="Bloem J."/>
            <person name="Labutti K."/>
            <person name="Salamov A."/>
            <person name="Andreopoulos B."/>
            <person name="Baker S."/>
            <person name="Barry K."/>
            <person name="Bills G."/>
            <person name="Bluhm B."/>
            <person name="Cannon C."/>
            <person name="Castanera R."/>
            <person name="Culley D."/>
            <person name="Daum C."/>
            <person name="Ezra D."/>
            <person name="Gonzalez J."/>
            <person name="Henrissat B."/>
            <person name="Kuo A."/>
            <person name="Liang C."/>
            <person name="Lipzen A."/>
            <person name="Lutzoni F."/>
            <person name="Magnuson J."/>
            <person name="Mondo S."/>
            <person name="Nolan M."/>
            <person name="Ohm R."/>
            <person name="Pangilinan J."/>
            <person name="Park H.-J."/>
            <person name="Ramirez L."/>
            <person name="Alfaro M."/>
            <person name="Sun H."/>
            <person name="Tritt A."/>
            <person name="Yoshinaga Y."/>
            <person name="Zwiers L.-H."/>
            <person name="Turgeon B."/>
            <person name="Goodwin S."/>
            <person name="Spatafora J."/>
            <person name="Crous P."/>
            <person name="Grigoriev I."/>
        </authorList>
    </citation>
    <scope>NUCLEOTIDE SEQUENCE</scope>
    <source>
        <strain evidence="3">CBS 675.92</strain>
    </source>
</reference>
<evidence type="ECO:0000259" key="2">
    <source>
        <dbReference type="Pfam" id="PF25422"/>
    </source>
</evidence>
<feature type="compositionally biased region" description="Polar residues" evidence="1">
    <location>
        <begin position="375"/>
        <end position="387"/>
    </location>
</feature>
<feature type="compositionally biased region" description="Polar residues" evidence="1">
    <location>
        <begin position="1336"/>
        <end position="1348"/>
    </location>
</feature>
<evidence type="ECO:0000313" key="3">
    <source>
        <dbReference type="EMBL" id="KAF1949485.1"/>
    </source>
</evidence>
<feature type="compositionally biased region" description="Basic and acidic residues" evidence="1">
    <location>
        <begin position="1349"/>
        <end position="1360"/>
    </location>
</feature>
<dbReference type="InterPro" id="IPR057214">
    <property type="entry name" value="DUF7892"/>
</dbReference>
<feature type="region of interest" description="Disordered" evidence="1">
    <location>
        <begin position="367"/>
        <end position="415"/>
    </location>
</feature>